<feature type="region of interest" description="Disordered" evidence="2">
    <location>
        <begin position="40"/>
        <end position="65"/>
    </location>
</feature>
<keyword evidence="4" id="KW-1185">Reference proteome</keyword>
<dbReference type="InterPro" id="IPR051283">
    <property type="entry name" value="Sec_Metabolite_Acyltrans"/>
</dbReference>
<name>A0A367J347_RHIST</name>
<accession>A0A367J347</accession>
<dbReference type="OrthoDB" id="671439at2759"/>
<sequence length="289" mass="33049">MTRNVDFTPATFNKALVECPEDAGITEEAFDRYRDEHQICSSQLSQPDSSSQKFSRNGPKGPKPLKSIILEFNSKGLRECKKEAHTPEMINKKDWVSTKDALFAMLLRAVAKSRSVSEDTELKTVMPVNGRPKMKNKKNIDYYFGNWTISQTFKMNFRDIKKASLVDIALKFRELTVNLAPSLFYGISKLYQLHEDMSINYLTYQPNSESQTTVNDVSLLPFCKADFGFGCPDRIRGYITFGGNGCFTVFGREKESEVVYDVQLQMDVESISRFIEDTDIQKYAMNVIY</sequence>
<dbReference type="Proteomes" id="UP000253551">
    <property type="component" value="Unassembled WGS sequence"/>
</dbReference>
<reference evidence="3 4" key="1">
    <citation type="journal article" date="2018" name="G3 (Bethesda)">
        <title>Phylogenetic and Phylogenomic Definition of Rhizopus Species.</title>
        <authorList>
            <person name="Gryganskyi A.P."/>
            <person name="Golan J."/>
            <person name="Dolatabadi S."/>
            <person name="Mondo S."/>
            <person name="Robb S."/>
            <person name="Idnurm A."/>
            <person name="Muszewska A."/>
            <person name="Steczkiewicz K."/>
            <person name="Masonjones S."/>
            <person name="Liao H.L."/>
            <person name="Gajdeczka M.T."/>
            <person name="Anike F."/>
            <person name="Vuek A."/>
            <person name="Anishchenko I.M."/>
            <person name="Voigt K."/>
            <person name="de Hoog G.S."/>
            <person name="Smith M.E."/>
            <person name="Heitman J."/>
            <person name="Vilgalys R."/>
            <person name="Stajich J.E."/>
        </authorList>
    </citation>
    <scope>NUCLEOTIDE SEQUENCE [LARGE SCALE GENOMIC DNA]</scope>
    <source>
        <strain evidence="3 4">LSU 92-RS-03</strain>
    </source>
</reference>
<feature type="compositionally biased region" description="Low complexity" evidence="2">
    <location>
        <begin position="41"/>
        <end position="52"/>
    </location>
</feature>
<dbReference type="PANTHER" id="PTHR31896">
    <property type="entry name" value="FAMILY REGULATORY PROTEIN, PUTATIVE (AFU_ORTHOLOGUE AFUA_3G14730)-RELATED"/>
    <property type="match status" value="1"/>
</dbReference>
<dbReference type="Pfam" id="PF02458">
    <property type="entry name" value="Transferase"/>
    <property type="match status" value="1"/>
</dbReference>
<protein>
    <submittedName>
        <fullName evidence="3">Uncharacterized protein</fullName>
    </submittedName>
</protein>
<gene>
    <name evidence="3" type="ORF">CU098_008037</name>
</gene>
<dbReference type="InterPro" id="IPR023213">
    <property type="entry name" value="CAT-like_dom_sf"/>
</dbReference>
<dbReference type="EMBL" id="PJQM01004493">
    <property type="protein sequence ID" value="RCH84269.1"/>
    <property type="molecule type" value="Genomic_DNA"/>
</dbReference>
<dbReference type="STRING" id="4846.A0A367J347"/>
<evidence type="ECO:0000256" key="1">
    <source>
        <dbReference type="ARBA" id="ARBA00022679"/>
    </source>
</evidence>
<dbReference type="GO" id="GO:0016740">
    <property type="term" value="F:transferase activity"/>
    <property type="evidence" value="ECO:0007669"/>
    <property type="project" value="UniProtKB-KW"/>
</dbReference>
<evidence type="ECO:0000313" key="4">
    <source>
        <dbReference type="Proteomes" id="UP000253551"/>
    </source>
</evidence>
<dbReference type="PANTHER" id="PTHR31896:SF64">
    <property type="entry name" value="TRICHOTHECENE 3-O-ACETYLTRANSFERASE"/>
    <property type="match status" value="1"/>
</dbReference>
<keyword evidence="1" id="KW-0808">Transferase</keyword>
<comment type="caution">
    <text evidence="3">The sequence shown here is derived from an EMBL/GenBank/DDBJ whole genome shotgun (WGS) entry which is preliminary data.</text>
</comment>
<evidence type="ECO:0000256" key="2">
    <source>
        <dbReference type="SAM" id="MobiDB-lite"/>
    </source>
</evidence>
<dbReference type="AlphaFoldDB" id="A0A367J347"/>
<evidence type="ECO:0000313" key="3">
    <source>
        <dbReference type="EMBL" id="RCH84269.1"/>
    </source>
</evidence>
<organism evidence="3 4">
    <name type="scientific">Rhizopus stolonifer</name>
    <name type="common">Rhizopus nigricans</name>
    <dbReference type="NCBI Taxonomy" id="4846"/>
    <lineage>
        <taxon>Eukaryota</taxon>
        <taxon>Fungi</taxon>
        <taxon>Fungi incertae sedis</taxon>
        <taxon>Mucoromycota</taxon>
        <taxon>Mucoromycotina</taxon>
        <taxon>Mucoromycetes</taxon>
        <taxon>Mucorales</taxon>
        <taxon>Mucorineae</taxon>
        <taxon>Rhizopodaceae</taxon>
        <taxon>Rhizopus</taxon>
    </lineage>
</organism>
<dbReference type="Gene3D" id="3.30.559.10">
    <property type="entry name" value="Chloramphenicol acetyltransferase-like domain"/>
    <property type="match status" value="1"/>
</dbReference>
<proteinExistence type="predicted"/>